<organism evidence="1">
    <name type="scientific">marine metagenome</name>
    <dbReference type="NCBI Taxonomy" id="408172"/>
    <lineage>
        <taxon>unclassified sequences</taxon>
        <taxon>metagenomes</taxon>
        <taxon>ecological metagenomes</taxon>
    </lineage>
</organism>
<dbReference type="AlphaFoldDB" id="A0A382GHM9"/>
<accession>A0A382GHM9</accession>
<reference evidence="1" key="1">
    <citation type="submission" date="2018-05" db="EMBL/GenBank/DDBJ databases">
        <authorList>
            <person name="Lanie J.A."/>
            <person name="Ng W.-L."/>
            <person name="Kazmierczak K.M."/>
            <person name="Andrzejewski T.M."/>
            <person name="Davidsen T.M."/>
            <person name="Wayne K.J."/>
            <person name="Tettelin H."/>
            <person name="Glass J.I."/>
            <person name="Rusch D."/>
            <person name="Podicherti R."/>
            <person name="Tsui H.-C.T."/>
            <person name="Winkler M.E."/>
        </authorList>
    </citation>
    <scope>NUCLEOTIDE SEQUENCE</scope>
</reference>
<dbReference type="EMBL" id="UINC01055147">
    <property type="protein sequence ID" value="SVB73691.1"/>
    <property type="molecule type" value="Genomic_DNA"/>
</dbReference>
<sequence length="30" mass="3285">MNYHVLLIKNITSGEIKAISNPTITNTAIN</sequence>
<gene>
    <name evidence="1" type="ORF">METZ01_LOCUS226545</name>
</gene>
<name>A0A382GHM9_9ZZZZ</name>
<evidence type="ECO:0000313" key="1">
    <source>
        <dbReference type="EMBL" id="SVB73691.1"/>
    </source>
</evidence>
<proteinExistence type="predicted"/>
<protein>
    <submittedName>
        <fullName evidence="1">Uncharacterized protein</fullName>
    </submittedName>
</protein>